<evidence type="ECO:0000256" key="9">
    <source>
        <dbReference type="PIRSR" id="PIRSR000294-2"/>
    </source>
</evidence>
<accession>A0A7M1B453</accession>
<dbReference type="Pfam" id="PF03150">
    <property type="entry name" value="CCP_MauG"/>
    <property type="match status" value="1"/>
</dbReference>
<feature type="signal peptide" evidence="10">
    <location>
        <begin position="1"/>
        <end position="18"/>
    </location>
</feature>
<feature type="binding site" description="axial binding residue" evidence="9">
    <location>
        <position position="202"/>
    </location>
    <ligand>
        <name>heme c</name>
        <dbReference type="ChEBI" id="CHEBI:61717"/>
        <label>2</label>
    </ligand>
    <ligandPart>
        <name>Fe</name>
        <dbReference type="ChEBI" id="CHEBI:18248"/>
    </ligandPart>
</feature>
<comment type="PTM">
    <text evidence="8">Binds 2 heme groups per subunit.</text>
</comment>
<dbReference type="SUPFAM" id="SSF46626">
    <property type="entry name" value="Cytochrome c"/>
    <property type="match status" value="2"/>
</dbReference>
<evidence type="ECO:0000313" key="13">
    <source>
        <dbReference type="Proteomes" id="UP000593719"/>
    </source>
</evidence>
<evidence type="ECO:0000256" key="4">
    <source>
        <dbReference type="ARBA" id="ARBA00022729"/>
    </source>
</evidence>
<dbReference type="PROSITE" id="PS51007">
    <property type="entry name" value="CYTC"/>
    <property type="match status" value="2"/>
</dbReference>
<evidence type="ECO:0000256" key="1">
    <source>
        <dbReference type="ARBA" id="ARBA00004418"/>
    </source>
</evidence>
<feature type="binding site" description="covalent" evidence="8">
    <location>
        <position position="56"/>
    </location>
    <ligand>
        <name>heme c</name>
        <dbReference type="ChEBI" id="CHEBI:61717"/>
        <label>1</label>
    </ligand>
</feature>
<organism evidence="12 13">
    <name type="scientific">Sulfurimonas sediminis</name>
    <dbReference type="NCBI Taxonomy" id="2590020"/>
    <lineage>
        <taxon>Bacteria</taxon>
        <taxon>Pseudomonadati</taxon>
        <taxon>Campylobacterota</taxon>
        <taxon>Epsilonproteobacteria</taxon>
        <taxon>Campylobacterales</taxon>
        <taxon>Sulfurimonadaceae</taxon>
        <taxon>Sulfurimonas</taxon>
    </lineage>
</organism>
<keyword evidence="2 8" id="KW-0349">Heme</keyword>
<evidence type="ECO:0000256" key="6">
    <source>
        <dbReference type="ARBA" id="ARBA00023002"/>
    </source>
</evidence>
<keyword evidence="13" id="KW-1185">Reference proteome</keyword>
<protein>
    <submittedName>
        <fullName evidence="12">Cytochrome-c peroxidase</fullName>
    </submittedName>
</protein>
<dbReference type="GO" id="GO:0009055">
    <property type="term" value="F:electron transfer activity"/>
    <property type="evidence" value="ECO:0007669"/>
    <property type="project" value="InterPro"/>
</dbReference>
<feature type="binding site" description="axial binding residue" evidence="9">
    <location>
        <position position="60"/>
    </location>
    <ligand>
        <name>heme c</name>
        <dbReference type="ChEBI" id="CHEBI:61717"/>
        <label>1</label>
    </ligand>
    <ligandPart>
        <name>Fe</name>
        <dbReference type="ChEBI" id="CHEBI:18248"/>
    </ligandPart>
</feature>
<feature type="binding site" description="covalent" evidence="8">
    <location>
        <position position="198"/>
    </location>
    <ligand>
        <name>heme c</name>
        <dbReference type="ChEBI" id="CHEBI:61717"/>
        <label>2</label>
    </ligand>
</feature>
<dbReference type="PANTHER" id="PTHR30600:SF7">
    <property type="entry name" value="CYTOCHROME C PEROXIDASE-RELATED"/>
    <property type="match status" value="1"/>
</dbReference>
<feature type="binding site" description="covalent" evidence="8">
    <location>
        <position position="59"/>
    </location>
    <ligand>
        <name>heme c</name>
        <dbReference type="ChEBI" id="CHEBI:61717"/>
        <label>1</label>
    </ligand>
</feature>
<sequence length="306" mass="34685">MYKIIILLFTFYATLITANEPVTPLPQSVQVNQAKAKLGQALFFDPILSHDGTVNCATCHDLHSGGDDGLKFSFGIRGQEGSVNAPTVYNAVFNFRQFWDGRAKDLQDQAAGPIQNPVEMGATFEEIIPKLKKSKYKKLFDAIYDEGITKNTITDAIAEYEKTLITPNSRFDKYLRGDKNALTQNEKEGYELFKSKGCVSCHHGENIGGNLYNKFGIFNESNSEWLGRYNITHKERDKYFFKVPSLRNIARTAPYFHDGRTYDLKKAVEIMSQYQLGRHITKEEISKITAFLQSLNGELPKNIEPQ</sequence>
<comment type="subcellular location">
    <subcellularLocation>
        <location evidence="1">Periplasm</location>
    </subcellularLocation>
</comment>
<keyword evidence="4 10" id="KW-0732">Signal</keyword>
<dbReference type="EMBL" id="CP041235">
    <property type="protein sequence ID" value="QOP44507.1"/>
    <property type="molecule type" value="Genomic_DNA"/>
</dbReference>
<dbReference type="InterPro" id="IPR026259">
    <property type="entry name" value="MauG/Cytc_peroxidase"/>
</dbReference>
<dbReference type="AlphaFoldDB" id="A0A7M1B453"/>
<keyword evidence="3 9" id="KW-0479">Metal-binding</keyword>
<keyword evidence="7 9" id="KW-0408">Iron</keyword>
<evidence type="ECO:0000256" key="2">
    <source>
        <dbReference type="ARBA" id="ARBA00022617"/>
    </source>
</evidence>
<dbReference type="InterPro" id="IPR009056">
    <property type="entry name" value="Cyt_c-like_dom"/>
</dbReference>
<dbReference type="GO" id="GO:0004130">
    <property type="term" value="F:cytochrome-c peroxidase activity"/>
    <property type="evidence" value="ECO:0007669"/>
    <property type="project" value="TreeGrafter"/>
</dbReference>
<feature type="binding site" description="axial binding residue" evidence="9">
    <location>
        <position position="271"/>
    </location>
    <ligand>
        <name>heme c</name>
        <dbReference type="ChEBI" id="CHEBI:61717"/>
        <label>2</label>
    </ligand>
    <ligandPart>
        <name>Fe</name>
        <dbReference type="ChEBI" id="CHEBI:18248"/>
    </ligandPart>
</feature>
<keyword evidence="6" id="KW-0560">Oxidoreductase</keyword>
<dbReference type="Pfam" id="PF00034">
    <property type="entry name" value="Cytochrom_C"/>
    <property type="match status" value="1"/>
</dbReference>
<dbReference type="KEGG" id="ssei:FJR45_11365"/>
<dbReference type="InterPro" id="IPR036909">
    <property type="entry name" value="Cyt_c-like_dom_sf"/>
</dbReference>
<gene>
    <name evidence="12" type="ORF">FJR45_11365</name>
</gene>
<dbReference type="Proteomes" id="UP000593719">
    <property type="component" value="Chromosome"/>
</dbReference>
<evidence type="ECO:0000256" key="5">
    <source>
        <dbReference type="ARBA" id="ARBA00022764"/>
    </source>
</evidence>
<evidence type="ECO:0000259" key="11">
    <source>
        <dbReference type="PROSITE" id="PS51007"/>
    </source>
</evidence>
<dbReference type="InterPro" id="IPR004852">
    <property type="entry name" value="Di-haem_cyt_c_peroxidsae"/>
</dbReference>
<dbReference type="InterPro" id="IPR051395">
    <property type="entry name" value="Cytochrome_c_Peroxidase/MauG"/>
</dbReference>
<feature type="domain" description="Cytochrome c" evidence="11">
    <location>
        <begin position="34"/>
        <end position="164"/>
    </location>
</feature>
<dbReference type="GO" id="GO:0046872">
    <property type="term" value="F:metal ion binding"/>
    <property type="evidence" value="ECO:0007669"/>
    <property type="project" value="UniProtKB-KW"/>
</dbReference>
<reference evidence="12 13" key="1">
    <citation type="submission" date="2019-06" db="EMBL/GenBank/DDBJ databases">
        <title>Sulfurimonas gotlandica sp. nov., a chemoautotrophic and psychrotolerant epsilonproteobacterium isolated from a pelagic redoxcline, and an emended description of the genus Sulfurimonas.</title>
        <authorList>
            <person name="Wang S."/>
            <person name="Jiang L."/>
            <person name="Shao Z."/>
        </authorList>
    </citation>
    <scope>NUCLEOTIDE SEQUENCE [LARGE SCALE GENOMIC DNA]</scope>
    <source>
        <strain evidence="12 13">S2-6</strain>
    </source>
</reference>
<proteinExistence type="predicted"/>
<keyword evidence="12" id="KW-0575">Peroxidase</keyword>
<dbReference type="RefSeq" id="WP_193150637.1">
    <property type="nucleotide sequence ID" value="NZ_CP041235.1"/>
</dbReference>
<dbReference type="GO" id="GO:0042597">
    <property type="term" value="C:periplasmic space"/>
    <property type="evidence" value="ECO:0007669"/>
    <property type="project" value="UniProtKB-SubCell"/>
</dbReference>
<feature type="domain" description="Cytochrome c" evidence="11">
    <location>
        <begin position="184"/>
        <end position="296"/>
    </location>
</feature>
<evidence type="ECO:0000256" key="3">
    <source>
        <dbReference type="ARBA" id="ARBA00022723"/>
    </source>
</evidence>
<evidence type="ECO:0000256" key="8">
    <source>
        <dbReference type="PIRSR" id="PIRSR000294-1"/>
    </source>
</evidence>
<keyword evidence="5" id="KW-0574">Periplasm</keyword>
<evidence type="ECO:0000256" key="7">
    <source>
        <dbReference type="ARBA" id="ARBA00023004"/>
    </source>
</evidence>
<dbReference type="Gene3D" id="1.10.760.10">
    <property type="entry name" value="Cytochrome c-like domain"/>
    <property type="match status" value="2"/>
</dbReference>
<dbReference type="PIRSF" id="PIRSF000294">
    <property type="entry name" value="Cytochrome-c_peroxidase"/>
    <property type="match status" value="1"/>
</dbReference>
<dbReference type="GO" id="GO:0020037">
    <property type="term" value="F:heme binding"/>
    <property type="evidence" value="ECO:0007669"/>
    <property type="project" value="InterPro"/>
</dbReference>
<dbReference type="PANTHER" id="PTHR30600">
    <property type="entry name" value="CYTOCHROME C PEROXIDASE-RELATED"/>
    <property type="match status" value="1"/>
</dbReference>
<evidence type="ECO:0000313" key="12">
    <source>
        <dbReference type="EMBL" id="QOP44507.1"/>
    </source>
</evidence>
<feature type="binding site" description="covalent" evidence="8">
    <location>
        <position position="201"/>
    </location>
    <ligand>
        <name>heme c</name>
        <dbReference type="ChEBI" id="CHEBI:61717"/>
        <label>2</label>
    </ligand>
</feature>
<evidence type="ECO:0000256" key="10">
    <source>
        <dbReference type="SAM" id="SignalP"/>
    </source>
</evidence>
<feature type="chain" id="PRO_5033052630" evidence="10">
    <location>
        <begin position="19"/>
        <end position="306"/>
    </location>
</feature>
<name>A0A7M1B453_9BACT</name>
<comment type="cofactor">
    <cofactor evidence="8">
        <name>heme</name>
        <dbReference type="ChEBI" id="CHEBI:30413"/>
    </cofactor>
    <text evidence="8">Binds 2 heme groups.</text>
</comment>